<evidence type="ECO:0000313" key="3">
    <source>
        <dbReference type="Proteomes" id="UP000602647"/>
    </source>
</evidence>
<protein>
    <submittedName>
        <fullName evidence="2">Radical SAM protein</fullName>
    </submittedName>
</protein>
<dbReference type="GO" id="GO:0003824">
    <property type="term" value="F:catalytic activity"/>
    <property type="evidence" value="ECO:0007669"/>
    <property type="project" value="InterPro"/>
</dbReference>
<evidence type="ECO:0000313" key="2">
    <source>
        <dbReference type="EMBL" id="MBC6681248.1"/>
    </source>
</evidence>
<organism evidence="2 3">
    <name type="scientific">Zhenpiania hominis</name>
    <dbReference type="NCBI Taxonomy" id="2763644"/>
    <lineage>
        <taxon>Bacteria</taxon>
        <taxon>Bacillati</taxon>
        <taxon>Bacillota</taxon>
        <taxon>Clostridia</taxon>
        <taxon>Peptostreptococcales</taxon>
        <taxon>Anaerovoracaceae</taxon>
        <taxon>Zhenpiania</taxon>
    </lineage>
</organism>
<gene>
    <name evidence="2" type="ORF">H9L42_15655</name>
</gene>
<dbReference type="EMBL" id="JACRYT010000029">
    <property type="protein sequence ID" value="MBC6681248.1"/>
    <property type="molecule type" value="Genomic_DNA"/>
</dbReference>
<dbReference type="InterPro" id="IPR058240">
    <property type="entry name" value="rSAM_sf"/>
</dbReference>
<reference evidence="2" key="1">
    <citation type="submission" date="2020-08" db="EMBL/GenBank/DDBJ databases">
        <title>Genome public.</title>
        <authorList>
            <person name="Liu C."/>
            <person name="Sun Q."/>
        </authorList>
    </citation>
    <scope>NUCLEOTIDE SEQUENCE</scope>
    <source>
        <strain evidence="2">BX12</strain>
    </source>
</reference>
<dbReference type="AlphaFoldDB" id="A0A923NSJ2"/>
<proteinExistence type="predicted"/>
<name>A0A923NSJ2_9FIRM</name>
<feature type="domain" description="Elp3/MiaA/NifB-like radical SAM core" evidence="1">
    <location>
        <begin position="14"/>
        <end position="226"/>
    </location>
</feature>
<dbReference type="SMART" id="SM00729">
    <property type="entry name" value="Elp3"/>
    <property type="match status" value="1"/>
</dbReference>
<sequence length="239" mass="27646">MMERYSMITEKNPREILLLRGSGCKWRRCSFCDYHLDFSKDEEANFRLNEAELAKVSGRFGALEVINSGSFCDLDEKTVNRILSVCGEKKIRRIHIECHWRDRDTLAAIRQRFREEGIEVIVKMGVETFDAAFREEVLRKGMEYALPEEIARYAQEVCLLFGISGQTADSMKKDVETGLRYFNRVCINLMTENTTLVSPDPEVIRIFLRDVYPVYKDEERVDILLENTDFGVGGNGTNE</sequence>
<comment type="caution">
    <text evidence="2">The sequence shown here is derived from an EMBL/GenBank/DDBJ whole genome shotgun (WGS) entry which is preliminary data.</text>
</comment>
<dbReference type="InterPro" id="IPR006638">
    <property type="entry name" value="Elp3/MiaA/NifB-like_rSAM"/>
</dbReference>
<keyword evidence="3" id="KW-1185">Reference proteome</keyword>
<dbReference type="GO" id="GO:0051536">
    <property type="term" value="F:iron-sulfur cluster binding"/>
    <property type="evidence" value="ECO:0007669"/>
    <property type="project" value="InterPro"/>
</dbReference>
<dbReference type="SUPFAM" id="SSF102114">
    <property type="entry name" value="Radical SAM enzymes"/>
    <property type="match status" value="1"/>
</dbReference>
<accession>A0A923NSJ2</accession>
<evidence type="ECO:0000259" key="1">
    <source>
        <dbReference type="SMART" id="SM00729"/>
    </source>
</evidence>
<dbReference type="Proteomes" id="UP000602647">
    <property type="component" value="Unassembled WGS sequence"/>
</dbReference>